<dbReference type="EMBL" id="BAMX01000064">
    <property type="protein sequence ID" value="GAN67280.1"/>
    <property type="molecule type" value="Genomic_DNA"/>
</dbReference>
<proteinExistence type="predicted"/>
<dbReference type="AlphaFoldDB" id="A0A0D6NNV9"/>
<evidence type="ECO:0000256" key="1">
    <source>
        <dbReference type="SAM" id="Phobius"/>
    </source>
</evidence>
<feature type="transmembrane region" description="Helical" evidence="1">
    <location>
        <begin position="65"/>
        <end position="94"/>
    </location>
</feature>
<evidence type="ECO:0000313" key="2">
    <source>
        <dbReference type="EMBL" id="GAN67280.1"/>
    </source>
</evidence>
<feature type="transmembrane region" description="Helical" evidence="1">
    <location>
        <begin position="6"/>
        <end position="28"/>
    </location>
</feature>
<dbReference type="InterPro" id="IPR008407">
    <property type="entry name" value="Brnchd-chn_aa_trnsp_AzlD"/>
</dbReference>
<dbReference type="Proteomes" id="UP000032670">
    <property type="component" value="Unassembled WGS sequence"/>
</dbReference>
<dbReference type="Pfam" id="PF05437">
    <property type="entry name" value="AzlD"/>
    <property type="match status" value="1"/>
</dbReference>
<keyword evidence="1" id="KW-0812">Transmembrane</keyword>
<organism evidence="2 3">
    <name type="scientific">Acetobacter orientalis</name>
    <dbReference type="NCBI Taxonomy" id="146474"/>
    <lineage>
        <taxon>Bacteria</taxon>
        <taxon>Pseudomonadati</taxon>
        <taxon>Pseudomonadota</taxon>
        <taxon>Alphaproteobacteria</taxon>
        <taxon>Acetobacterales</taxon>
        <taxon>Acetobacteraceae</taxon>
        <taxon>Acetobacter</taxon>
    </lineage>
</organism>
<keyword evidence="1" id="KW-1133">Transmembrane helix</keyword>
<feature type="transmembrane region" description="Helical" evidence="1">
    <location>
        <begin position="40"/>
        <end position="59"/>
    </location>
</feature>
<protein>
    <submittedName>
        <fullName evidence="2">Branched-chain amino acid transport</fullName>
    </submittedName>
</protein>
<accession>A0A0D6NNV9</accession>
<dbReference type="STRING" id="1231341.Abor_087_003"/>
<accession>A0A6N3SYD4</accession>
<sequence>MVHPETVMAIILMASMTYLTRITGYLLLGGRQMSDHMRQVMEAAPGCVLVAVIVPYFATNNHGDLLALGLTALAASRCSLLSTILIGVGCAWGLRNVLHL</sequence>
<reference evidence="2 3" key="1">
    <citation type="submission" date="2012-11" db="EMBL/GenBank/DDBJ databases">
        <title>Whole genome sequence of Acetobacter orientalis 21F-2.</title>
        <authorList>
            <person name="Azuma Y."/>
            <person name="Higashiura N."/>
            <person name="Hirakawa H."/>
            <person name="Matsushita K."/>
        </authorList>
    </citation>
    <scope>NUCLEOTIDE SEQUENCE [LARGE SCALE GENOMIC DNA]</scope>
    <source>
        <strain evidence="2 3">21F-2</strain>
    </source>
</reference>
<gene>
    <name evidence="2" type="ORF">Abor_087_003</name>
</gene>
<keyword evidence="1" id="KW-0472">Membrane</keyword>
<keyword evidence="3" id="KW-1185">Reference proteome</keyword>
<comment type="caution">
    <text evidence="2">The sequence shown here is derived from an EMBL/GenBank/DDBJ whole genome shotgun (WGS) entry which is preliminary data.</text>
</comment>
<evidence type="ECO:0000313" key="3">
    <source>
        <dbReference type="Proteomes" id="UP000032670"/>
    </source>
</evidence>
<name>A0A0D6NNV9_9PROT</name>